<evidence type="ECO:0000313" key="8">
    <source>
        <dbReference type="EMBL" id="QIA09254.1"/>
    </source>
</evidence>
<feature type="coiled-coil region" evidence="6">
    <location>
        <begin position="106"/>
        <end position="151"/>
    </location>
</feature>
<evidence type="ECO:0000256" key="5">
    <source>
        <dbReference type="ARBA" id="ARBA00022777"/>
    </source>
</evidence>
<evidence type="ECO:0000256" key="3">
    <source>
        <dbReference type="ARBA" id="ARBA00022553"/>
    </source>
</evidence>
<dbReference type="SUPFAM" id="SSF55874">
    <property type="entry name" value="ATPase domain of HSP90 chaperone/DNA topoisomerase II/histidine kinase"/>
    <property type="match status" value="1"/>
</dbReference>
<dbReference type="Gene3D" id="3.30.565.10">
    <property type="entry name" value="Histidine kinase-like ATPase, C-terminal domain"/>
    <property type="match status" value="1"/>
</dbReference>
<dbReference type="GO" id="GO:0000155">
    <property type="term" value="F:phosphorelay sensor kinase activity"/>
    <property type="evidence" value="ECO:0007669"/>
    <property type="project" value="InterPro"/>
</dbReference>
<dbReference type="PRINTS" id="PR00344">
    <property type="entry name" value="BCTRLSENSOR"/>
</dbReference>
<dbReference type="InterPro" id="IPR036890">
    <property type="entry name" value="HATPase_C_sf"/>
</dbReference>
<evidence type="ECO:0000256" key="2">
    <source>
        <dbReference type="ARBA" id="ARBA00012438"/>
    </source>
</evidence>
<proteinExistence type="predicted"/>
<dbReference type="FunFam" id="3.30.565.10:FF:000006">
    <property type="entry name" value="Sensor histidine kinase WalK"/>
    <property type="match status" value="1"/>
</dbReference>
<dbReference type="Gene3D" id="1.10.287.130">
    <property type="match status" value="1"/>
</dbReference>
<evidence type="ECO:0000256" key="1">
    <source>
        <dbReference type="ARBA" id="ARBA00000085"/>
    </source>
</evidence>
<dbReference type="RefSeq" id="WP_163348226.1">
    <property type="nucleotide sequence ID" value="NZ_CP048409.1"/>
</dbReference>
<dbReference type="InterPro" id="IPR003661">
    <property type="entry name" value="HisK_dim/P_dom"/>
</dbReference>
<keyword evidence="4" id="KW-0808">Transferase</keyword>
<dbReference type="Proteomes" id="UP000474630">
    <property type="component" value="Chromosome"/>
</dbReference>
<dbReference type="GO" id="GO:0009927">
    <property type="term" value="F:histidine phosphotransfer kinase activity"/>
    <property type="evidence" value="ECO:0007669"/>
    <property type="project" value="TreeGrafter"/>
</dbReference>
<dbReference type="PANTHER" id="PTHR43047:SF72">
    <property type="entry name" value="OSMOSENSING HISTIDINE PROTEIN KINASE SLN1"/>
    <property type="match status" value="1"/>
</dbReference>
<organism evidence="8 9">
    <name type="scientific">Draconibacterium halophilum</name>
    <dbReference type="NCBI Taxonomy" id="2706887"/>
    <lineage>
        <taxon>Bacteria</taxon>
        <taxon>Pseudomonadati</taxon>
        <taxon>Bacteroidota</taxon>
        <taxon>Bacteroidia</taxon>
        <taxon>Marinilabiliales</taxon>
        <taxon>Prolixibacteraceae</taxon>
        <taxon>Draconibacterium</taxon>
    </lineage>
</organism>
<protein>
    <recommendedName>
        <fullName evidence="2">histidine kinase</fullName>
        <ecNumber evidence="2">2.7.13.3</ecNumber>
    </recommendedName>
</protein>
<dbReference type="SUPFAM" id="SSF47384">
    <property type="entry name" value="Homodimeric domain of signal transducing histidine kinase"/>
    <property type="match status" value="1"/>
</dbReference>
<evidence type="ECO:0000256" key="6">
    <source>
        <dbReference type="SAM" id="Coils"/>
    </source>
</evidence>
<keyword evidence="3" id="KW-0597">Phosphoprotein</keyword>
<dbReference type="PROSITE" id="PS50109">
    <property type="entry name" value="HIS_KIN"/>
    <property type="match status" value="1"/>
</dbReference>
<dbReference type="Pfam" id="PF00512">
    <property type="entry name" value="HisKA"/>
    <property type="match status" value="1"/>
</dbReference>
<dbReference type="InterPro" id="IPR036097">
    <property type="entry name" value="HisK_dim/P_sf"/>
</dbReference>
<dbReference type="InterPro" id="IPR004358">
    <property type="entry name" value="Sig_transdc_His_kin-like_C"/>
</dbReference>
<name>A0A6C0RFF7_9BACT</name>
<dbReference type="InterPro" id="IPR003594">
    <property type="entry name" value="HATPase_dom"/>
</dbReference>
<dbReference type="AlphaFoldDB" id="A0A6C0RFF7"/>
<reference evidence="8 9" key="1">
    <citation type="submission" date="2020-02" db="EMBL/GenBank/DDBJ databases">
        <title>Genome sequencing for Draconibacterium sp. strain M1.</title>
        <authorList>
            <person name="Park S.-J."/>
        </authorList>
    </citation>
    <scope>NUCLEOTIDE SEQUENCE [LARGE SCALE GENOMIC DNA]</scope>
    <source>
        <strain evidence="8 9">M1</strain>
    </source>
</reference>
<evidence type="ECO:0000313" key="9">
    <source>
        <dbReference type="Proteomes" id="UP000474630"/>
    </source>
</evidence>
<dbReference type="Pfam" id="PF02518">
    <property type="entry name" value="HATPase_c"/>
    <property type="match status" value="1"/>
</dbReference>
<evidence type="ECO:0000259" key="7">
    <source>
        <dbReference type="PROSITE" id="PS50109"/>
    </source>
</evidence>
<keyword evidence="9" id="KW-1185">Reference proteome</keyword>
<dbReference type="KEGG" id="drc:G0Q07_16735"/>
<keyword evidence="5 8" id="KW-0418">Kinase</keyword>
<gene>
    <name evidence="8" type="ORF">G0Q07_16735</name>
</gene>
<comment type="catalytic activity">
    <reaction evidence="1">
        <text>ATP + protein L-histidine = ADP + protein N-phospho-L-histidine.</text>
        <dbReference type="EC" id="2.7.13.3"/>
    </reaction>
</comment>
<sequence length="379" mass="42993">MDWNEEILSSIVNENMLVFALFSSDGMLLHSNEALKKISPNFSSENLINPSFEELKQQPFIKGNLIFNEQLTVGSYERTDNISFPVCIYKKADNFLIIGRKDSDNLIAQNQQLLMLNQENSNLQRQILKDKKKLEYAFESLDNVNRKLEEEIQTKDKFFSIIGHDLKTPFSGLLGLSSVLLESINELSKDEIKYNIKLIHTSANNFFNLLSQLLEWGSVKRNKIQFRSEQHGIKKLITETIDLLTENAKKKNIDIQLSVPDKLTWYLDANIYSSIIRNLLSNALKFTSRDGRIKISVQHDEDNLKTTVTDNGIGMAEEKAKTLFESDFVESTIGTEREKGTGLGLSLCKEFVEIHGGTIVVTSKINAGTSVNFTIPSQK</sequence>
<feature type="domain" description="Histidine kinase" evidence="7">
    <location>
        <begin position="161"/>
        <end position="379"/>
    </location>
</feature>
<evidence type="ECO:0000256" key="4">
    <source>
        <dbReference type="ARBA" id="ARBA00022679"/>
    </source>
</evidence>
<keyword evidence="6" id="KW-0175">Coiled coil</keyword>
<dbReference type="EC" id="2.7.13.3" evidence="2"/>
<dbReference type="SMART" id="SM00387">
    <property type="entry name" value="HATPase_c"/>
    <property type="match status" value="1"/>
</dbReference>
<dbReference type="EMBL" id="CP048409">
    <property type="protein sequence ID" value="QIA09254.1"/>
    <property type="molecule type" value="Genomic_DNA"/>
</dbReference>
<dbReference type="SMART" id="SM00388">
    <property type="entry name" value="HisKA"/>
    <property type="match status" value="1"/>
</dbReference>
<dbReference type="PANTHER" id="PTHR43047">
    <property type="entry name" value="TWO-COMPONENT HISTIDINE PROTEIN KINASE"/>
    <property type="match status" value="1"/>
</dbReference>
<accession>A0A6C0RFF7</accession>
<dbReference type="InterPro" id="IPR005467">
    <property type="entry name" value="His_kinase_dom"/>
</dbReference>
<dbReference type="GO" id="GO:0005886">
    <property type="term" value="C:plasma membrane"/>
    <property type="evidence" value="ECO:0007669"/>
    <property type="project" value="TreeGrafter"/>
</dbReference>